<keyword evidence="5 7" id="KW-0472">Membrane</keyword>
<name>A0A914A3V1_PATMI</name>
<dbReference type="PANTHER" id="PTHR21016:SF25">
    <property type="entry name" value="TM2 DOMAIN-CONTAINING PROTEIN DDB_G0277895-RELATED"/>
    <property type="match status" value="1"/>
</dbReference>
<feature type="transmembrane region" description="Helical" evidence="7">
    <location>
        <begin position="257"/>
        <end position="276"/>
    </location>
</feature>
<evidence type="ECO:0000256" key="2">
    <source>
        <dbReference type="ARBA" id="ARBA00008284"/>
    </source>
</evidence>
<evidence type="ECO:0000256" key="1">
    <source>
        <dbReference type="ARBA" id="ARBA00004141"/>
    </source>
</evidence>
<comment type="similarity">
    <text evidence="2">Belongs to the TM2 family.</text>
</comment>
<feature type="transmembrane region" description="Helical" evidence="7">
    <location>
        <begin position="187"/>
        <end position="206"/>
    </location>
</feature>
<feature type="domain" description="TM2" evidence="8">
    <location>
        <begin position="71"/>
        <end position="118"/>
    </location>
</feature>
<reference evidence="9" key="1">
    <citation type="submission" date="2022-11" db="UniProtKB">
        <authorList>
            <consortium name="EnsemblMetazoa"/>
        </authorList>
    </citation>
    <scope>IDENTIFICATION</scope>
</reference>
<evidence type="ECO:0000313" key="9">
    <source>
        <dbReference type="EnsemblMetazoa" id="XP_038058523.1"/>
    </source>
</evidence>
<dbReference type="OMA" id="IWEHEIA"/>
<feature type="region of interest" description="Disordered" evidence="6">
    <location>
        <begin position="1"/>
        <end position="61"/>
    </location>
</feature>
<evidence type="ECO:0000256" key="4">
    <source>
        <dbReference type="ARBA" id="ARBA00022989"/>
    </source>
</evidence>
<dbReference type="InterPro" id="IPR007829">
    <property type="entry name" value="TM2"/>
</dbReference>
<evidence type="ECO:0000256" key="5">
    <source>
        <dbReference type="ARBA" id="ARBA00023136"/>
    </source>
</evidence>
<sequence length="420" mass="47115">MASETSHLLAHTTDSDDDGAGPSRVTAPPANQASLPRTNTASSPDNPPPLRGADETQPLRSVPPVPLTRLKTVVNAYIMWFPFGFFGFHHFYLKNISIGFNYMFTFGLFGFGWFVDFWRIPMLVKAANAEIEAKWIWEHEIAEVPNRDEVPEFKYEKPKRLSDCYLLGFTTGFLGFHQHYLGRHVLGLVYIFTFGLFIVGVVSDWIRMPIHLKRYNQRLSNKLQGIEQPPRYYLDDAYVFAVPGGIFGFHNFYLGRYFWGIVYLLTLGVLGMGWVVDLIRMPFLVEEANHRAKAGRTGYDGVEEGTKYQSVEEDFPRINPYYSDYNSGQSQCSVSQSDTSASAGPATSRSRPARPKRSVSKPRHFKEFLSSTEAEPTAPSQPQDDISLPSHSSGGVPEPPPPYAPVADPGSALPNDETEI</sequence>
<dbReference type="InterPro" id="IPR050932">
    <property type="entry name" value="TM2D1-3-like"/>
</dbReference>
<keyword evidence="10" id="KW-1185">Reference proteome</keyword>
<organism evidence="9 10">
    <name type="scientific">Patiria miniata</name>
    <name type="common">Bat star</name>
    <name type="synonym">Asterina miniata</name>
    <dbReference type="NCBI Taxonomy" id="46514"/>
    <lineage>
        <taxon>Eukaryota</taxon>
        <taxon>Metazoa</taxon>
        <taxon>Echinodermata</taxon>
        <taxon>Eleutherozoa</taxon>
        <taxon>Asterozoa</taxon>
        <taxon>Asteroidea</taxon>
        <taxon>Valvatacea</taxon>
        <taxon>Valvatida</taxon>
        <taxon>Asterinidae</taxon>
        <taxon>Patiria</taxon>
    </lineage>
</organism>
<dbReference type="EnsemblMetazoa" id="XM_038202595.1">
    <property type="protein sequence ID" value="XP_038058523.1"/>
    <property type="gene ID" value="LOC119729810"/>
</dbReference>
<evidence type="ECO:0000256" key="7">
    <source>
        <dbReference type="SAM" id="Phobius"/>
    </source>
</evidence>
<dbReference type="AlphaFoldDB" id="A0A914A3V1"/>
<feature type="region of interest" description="Disordered" evidence="6">
    <location>
        <begin position="326"/>
        <end position="420"/>
    </location>
</feature>
<accession>A0A914A3V1</accession>
<dbReference type="Proteomes" id="UP000887568">
    <property type="component" value="Unplaced"/>
</dbReference>
<keyword evidence="3 7" id="KW-0812">Transmembrane</keyword>
<feature type="compositionally biased region" description="Polar residues" evidence="6">
    <location>
        <begin position="326"/>
        <end position="350"/>
    </location>
</feature>
<evidence type="ECO:0000259" key="8">
    <source>
        <dbReference type="Pfam" id="PF05154"/>
    </source>
</evidence>
<evidence type="ECO:0000313" key="10">
    <source>
        <dbReference type="Proteomes" id="UP000887568"/>
    </source>
</evidence>
<dbReference type="PANTHER" id="PTHR21016">
    <property type="entry name" value="BETA-AMYLOID BINDING PROTEIN-RELATED"/>
    <property type="match status" value="1"/>
</dbReference>
<feature type="transmembrane region" description="Helical" evidence="7">
    <location>
        <begin position="99"/>
        <end position="118"/>
    </location>
</feature>
<feature type="compositionally biased region" description="Polar residues" evidence="6">
    <location>
        <begin position="29"/>
        <end position="44"/>
    </location>
</feature>
<proteinExistence type="inferred from homology"/>
<comment type="subcellular location">
    <subcellularLocation>
        <location evidence="1">Membrane</location>
        <topology evidence="1">Multi-pass membrane protein</topology>
    </subcellularLocation>
</comment>
<dbReference type="RefSeq" id="XP_038058523.1">
    <property type="nucleotide sequence ID" value="XM_038202595.1"/>
</dbReference>
<dbReference type="OrthoDB" id="10262359at2759"/>
<protein>
    <recommendedName>
        <fullName evidence="8">TM2 domain-containing protein</fullName>
    </recommendedName>
</protein>
<evidence type="ECO:0000256" key="3">
    <source>
        <dbReference type="ARBA" id="ARBA00022692"/>
    </source>
</evidence>
<keyword evidence="4 7" id="KW-1133">Transmembrane helix</keyword>
<feature type="transmembrane region" description="Helical" evidence="7">
    <location>
        <begin position="74"/>
        <end position="93"/>
    </location>
</feature>
<feature type="compositionally biased region" description="Basic residues" evidence="6">
    <location>
        <begin position="351"/>
        <end position="364"/>
    </location>
</feature>
<dbReference type="GO" id="GO:0016020">
    <property type="term" value="C:membrane"/>
    <property type="evidence" value="ECO:0007669"/>
    <property type="project" value="UniProtKB-SubCell"/>
</dbReference>
<feature type="compositionally biased region" description="Polar residues" evidence="6">
    <location>
        <begin position="369"/>
        <end position="384"/>
    </location>
</feature>
<feature type="domain" description="TM2" evidence="8">
    <location>
        <begin position="237"/>
        <end position="279"/>
    </location>
</feature>
<dbReference type="Pfam" id="PF05154">
    <property type="entry name" value="TM2"/>
    <property type="match status" value="2"/>
</dbReference>
<evidence type="ECO:0000256" key="6">
    <source>
        <dbReference type="SAM" id="MobiDB-lite"/>
    </source>
</evidence>
<dbReference type="GeneID" id="119729810"/>